<evidence type="ECO:0000313" key="10">
    <source>
        <dbReference type="Proteomes" id="UP000271010"/>
    </source>
</evidence>
<evidence type="ECO:0000256" key="7">
    <source>
        <dbReference type="PIRSR" id="PIRSR001217-1"/>
    </source>
</evidence>
<dbReference type="PANTHER" id="PTHR33209:SF1">
    <property type="entry name" value="PEPTIDASE S49 DOMAIN-CONTAINING PROTEIN"/>
    <property type="match status" value="1"/>
</dbReference>
<dbReference type="InterPro" id="IPR029045">
    <property type="entry name" value="ClpP/crotonase-like_dom_sf"/>
</dbReference>
<dbReference type="InterPro" id="IPR002142">
    <property type="entry name" value="Peptidase_S49"/>
</dbReference>
<feature type="active site" description="Proton donor/acceptor" evidence="7">
    <location>
        <position position="192"/>
    </location>
</feature>
<feature type="domain" description="Peptidase S49" evidence="8">
    <location>
        <begin position="125"/>
        <end position="278"/>
    </location>
</feature>
<dbReference type="EMBL" id="RJJE01000017">
    <property type="protein sequence ID" value="RNI27090.1"/>
    <property type="molecule type" value="Genomic_DNA"/>
</dbReference>
<reference evidence="9 10" key="1">
    <citation type="submission" date="2018-11" db="EMBL/GenBank/DDBJ databases">
        <title>Rufibacter latericius sp. nov., isolated from water in Baiyang Lake.</title>
        <authorList>
            <person name="Yang Y."/>
        </authorList>
    </citation>
    <scope>NUCLEOTIDE SEQUENCE [LARGE SCALE GENOMIC DNA]</scope>
    <source>
        <strain evidence="9 10">MCC P1</strain>
    </source>
</reference>
<feature type="active site" description="Nucleophile" evidence="7">
    <location>
        <position position="388"/>
    </location>
</feature>
<dbReference type="Proteomes" id="UP000271010">
    <property type="component" value="Unassembled WGS sequence"/>
</dbReference>
<keyword evidence="10" id="KW-1185">Reference proteome</keyword>
<dbReference type="Gene3D" id="3.90.226.10">
    <property type="entry name" value="2-enoyl-CoA Hydratase, Chain A, domain 1"/>
    <property type="match status" value="2"/>
</dbReference>
<dbReference type="Gene3D" id="6.20.330.10">
    <property type="match status" value="1"/>
</dbReference>
<dbReference type="RefSeq" id="WP_123133559.1">
    <property type="nucleotide sequence ID" value="NZ_RJJE01000017.1"/>
</dbReference>
<gene>
    <name evidence="9" type="primary">sppA</name>
    <name evidence="9" type="ORF">EFA69_12995</name>
</gene>
<comment type="similarity">
    <text evidence="2">Belongs to the peptidase S49 family.</text>
</comment>
<dbReference type="AlphaFoldDB" id="A0A3M9MNH3"/>
<dbReference type="GO" id="GO:0016020">
    <property type="term" value="C:membrane"/>
    <property type="evidence" value="ECO:0007669"/>
    <property type="project" value="UniProtKB-SubCell"/>
</dbReference>
<dbReference type="PIRSF" id="PIRSF001217">
    <property type="entry name" value="Protease_4_SppA"/>
    <property type="match status" value="1"/>
</dbReference>
<evidence type="ECO:0000256" key="6">
    <source>
        <dbReference type="ARBA" id="ARBA00023136"/>
    </source>
</evidence>
<evidence type="ECO:0000256" key="4">
    <source>
        <dbReference type="ARBA" id="ARBA00022801"/>
    </source>
</evidence>
<keyword evidence="4" id="KW-0378">Hydrolase</keyword>
<dbReference type="GO" id="GO:0006465">
    <property type="term" value="P:signal peptide processing"/>
    <property type="evidence" value="ECO:0007669"/>
    <property type="project" value="InterPro"/>
</dbReference>
<comment type="caution">
    <text evidence="9">The sequence shown here is derived from an EMBL/GenBank/DDBJ whole genome shotgun (WGS) entry which is preliminary data.</text>
</comment>
<accession>A0A3M9MNH3</accession>
<keyword evidence="6" id="KW-0472">Membrane</keyword>
<evidence type="ECO:0000256" key="3">
    <source>
        <dbReference type="ARBA" id="ARBA00022670"/>
    </source>
</evidence>
<dbReference type="NCBIfam" id="TIGR00706">
    <property type="entry name" value="SppA_dom"/>
    <property type="match status" value="1"/>
</dbReference>
<keyword evidence="5" id="KW-0720">Serine protease</keyword>
<dbReference type="Pfam" id="PF01343">
    <property type="entry name" value="Peptidase_S49"/>
    <property type="match status" value="2"/>
</dbReference>
<dbReference type="NCBIfam" id="TIGR00705">
    <property type="entry name" value="SppA_67K"/>
    <property type="match status" value="1"/>
</dbReference>
<comment type="subcellular location">
    <subcellularLocation>
        <location evidence="1">Membrane</location>
    </subcellularLocation>
</comment>
<feature type="domain" description="Peptidase S49" evidence="8">
    <location>
        <begin position="372"/>
        <end position="524"/>
    </location>
</feature>
<dbReference type="InterPro" id="IPR004634">
    <property type="entry name" value="Pept_S49_pIV"/>
</dbReference>
<keyword evidence="3" id="KW-0645">Protease</keyword>
<dbReference type="CDD" id="cd07018">
    <property type="entry name" value="S49_SppA_67K_type"/>
    <property type="match status" value="1"/>
</dbReference>
<dbReference type="InterPro" id="IPR004635">
    <property type="entry name" value="Pept_S49_SppA"/>
</dbReference>
<organism evidence="9 10">
    <name type="scientific">Rufibacter immobilis</name>
    <dbReference type="NCBI Taxonomy" id="1348778"/>
    <lineage>
        <taxon>Bacteria</taxon>
        <taxon>Pseudomonadati</taxon>
        <taxon>Bacteroidota</taxon>
        <taxon>Cytophagia</taxon>
        <taxon>Cytophagales</taxon>
        <taxon>Hymenobacteraceae</taxon>
        <taxon>Rufibacter</taxon>
    </lineage>
</organism>
<evidence type="ECO:0000256" key="5">
    <source>
        <dbReference type="ARBA" id="ARBA00022825"/>
    </source>
</evidence>
<evidence type="ECO:0000259" key="8">
    <source>
        <dbReference type="Pfam" id="PF01343"/>
    </source>
</evidence>
<name>A0A3M9MNH3_9BACT</name>
<dbReference type="GO" id="GO:0008236">
    <property type="term" value="F:serine-type peptidase activity"/>
    <property type="evidence" value="ECO:0007669"/>
    <property type="project" value="UniProtKB-KW"/>
</dbReference>
<dbReference type="OrthoDB" id="9764363at2"/>
<evidence type="ECO:0000313" key="9">
    <source>
        <dbReference type="EMBL" id="RNI27090.1"/>
    </source>
</evidence>
<dbReference type="InterPro" id="IPR047217">
    <property type="entry name" value="S49_SppA_67K_type_N"/>
</dbReference>
<protein>
    <submittedName>
        <fullName evidence="9">Signal peptide peptidase SppA</fullName>
    </submittedName>
</protein>
<dbReference type="PANTHER" id="PTHR33209">
    <property type="entry name" value="PROTEASE 4"/>
    <property type="match status" value="1"/>
</dbReference>
<dbReference type="SUPFAM" id="SSF52096">
    <property type="entry name" value="ClpP/crotonase"/>
    <property type="match status" value="2"/>
</dbReference>
<proteinExistence type="inferred from homology"/>
<sequence>MRQFFKFVLATLVGLFLFMILGFVLVLGIAGLVASSGDTVTIAEGSVLEIKLSQPITERSPQDPLAELGFGGVIGSQGIGLDEIKASIKKAKSDDNIKGIFLNLDLLQAGMASVEEIRNELLDFKKSKKFVVAYSELSTEKAYYLASVADRFYLNPQGTLEFNGLSSEVMFFKGTLEKLDLQPYIFKVGEYKSAVEPFLLDKMSDPSREQTQSFLNSLNNFMLQKISQARKKSFAEVKNISDSMLVHNADDALRLGLVTHLGYYDEATDFMKTKAGVKKDKELKLVNLGTYRKAADPEKPEGSSSNKIAVIYASGDIVTGEGGNESIGGKGMSEAIRKARLDKNVKAVVLRINSPGGSSLASDVIWREVMLTKKVKPIIASMSDVAASGGYYIAMACDTIVAHPTTITGSIGVFGMLVNSENFLKNKLGITTDRVNTGKFSDIPTVTRAMTPYEKMHIQREVDRIYEDFTTKAAQSRNMPVAELKKVASGRVWSGLEAKERGLVDVLGSLEDAIAIAARKAKLKEGDYRLRQLPVQKSFMQTLLSDTETQLKTYSMQKELGPLFPYYQQYKQVMQMQGVQARMPFELEIQ</sequence>
<evidence type="ECO:0000256" key="2">
    <source>
        <dbReference type="ARBA" id="ARBA00008683"/>
    </source>
</evidence>
<evidence type="ECO:0000256" key="1">
    <source>
        <dbReference type="ARBA" id="ARBA00004370"/>
    </source>
</evidence>
<dbReference type="InterPro" id="IPR047272">
    <property type="entry name" value="S49_SppA_C"/>
</dbReference>
<dbReference type="CDD" id="cd07023">
    <property type="entry name" value="S49_Sppa_N_C"/>
    <property type="match status" value="1"/>
</dbReference>